<dbReference type="SUPFAM" id="SSF161098">
    <property type="entry name" value="MetI-like"/>
    <property type="match status" value="1"/>
</dbReference>
<dbReference type="Gene3D" id="1.10.3720.10">
    <property type="entry name" value="MetI-like"/>
    <property type="match status" value="1"/>
</dbReference>
<feature type="domain" description="ABC transmembrane type-1" evidence="10">
    <location>
        <begin position="96"/>
        <end position="324"/>
    </location>
</feature>
<dbReference type="EMBL" id="JBELOE010000078">
    <property type="protein sequence ID" value="MER2491021.1"/>
    <property type="molecule type" value="Genomic_DNA"/>
</dbReference>
<keyword evidence="3" id="KW-1003">Cell membrane</keyword>
<dbReference type="PANTHER" id="PTHR43163">
    <property type="entry name" value="DIPEPTIDE TRANSPORT SYSTEM PERMEASE PROTEIN DPPB-RELATED"/>
    <property type="match status" value="1"/>
</dbReference>
<reference evidence="11 12" key="1">
    <citation type="submission" date="2024-06" db="EMBL/GenBank/DDBJ databases">
        <authorList>
            <person name="Chen R.Y."/>
        </authorList>
    </citation>
    <scope>NUCLEOTIDE SEQUENCE [LARGE SCALE GENOMIC DNA]</scope>
    <source>
        <strain evidence="11 12">D2</strain>
    </source>
</reference>
<feature type="transmembrane region" description="Helical" evidence="9">
    <location>
        <begin position="205"/>
        <end position="224"/>
    </location>
</feature>
<dbReference type="Pfam" id="PF19300">
    <property type="entry name" value="BPD_transp_1_N"/>
    <property type="match status" value="1"/>
</dbReference>
<feature type="transmembrane region" description="Helical" evidence="9">
    <location>
        <begin position="102"/>
        <end position="123"/>
    </location>
</feature>
<feature type="transmembrane region" description="Helical" evidence="9">
    <location>
        <begin position="305"/>
        <end position="327"/>
    </location>
</feature>
<keyword evidence="6 9" id="KW-1133">Transmembrane helix</keyword>
<dbReference type="PANTHER" id="PTHR43163:SF4">
    <property type="entry name" value="PUTRESCINE EXPORT SYSTEM PERMEASE PROTEIN SAPB"/>
    <property type="match status" value="1"/>
</dbReference>
<comment type="similarity">
    <text evidence="8">Belongs to the binding-protein-dependent transport system permease family. OppBC subfamily.</text>
</comment>
<gene>
    <name evidence="11" type="ORF">ABS311_03885</name>
</gene>
<comment type="subcellular location">
    <subcellularLocation>
        <location evidence="1">Cell inner membrane</location>
        <topology evidence="1">Multi-pass membrane protein</topology>
    </subcellularLocation>
    <subcellularLocation>
        <location evidence="9">Cell membrane</location>
        <topology evidence="9">Multi-pass membrane protein</topology>
    </subcellularLocation>
</comment>
<keyword evidence="4" id="KW-0997">Cell inner membrane</keyword>
<dbReference type="CDD" id="cd06261">
    <property type="entry name" value="TM_PBP2"/>
    <property type="match status" value="1"/>
</dbReference>
<feature type="transmembrane region" description="Helical" evidence="9">
    <location>
        <begin position="259"/>
        <end position="285"/>
    </location>
</feature>
<evidence type="ECO:0000256" key="4">
    <source>
        <dbReference type="ARBA" id="ARBA00022519"/>
    </source>
</evidence>
<protein>
    <submittedName>
        <fullName evidence="11">ABC transporter permease</fullName>
    </submittedName>
</protein>
<dbReference type="Pfam" id="PF00528">
    <property type="entry name" value="BPD_transp_1"/>
    <property type="match status" value="1"/>
</dbReference>
<keyword evidence="7 9" id="KW-0472">Membrane</keyword>
<keyword evidence="12" id="KW-1185">Reference proteome</keyword>
<feature type="transmembrane region" description="Helical" evidence="9">
    <location>
        <begin position="144"/>
        <end position="165"/>
    </location>
</feature>
<evidence type="ECO:0000256" key="9">
    <source>
        <dbReference type="RuleBase" id="RU363032"/>
    </source>
</evidence>
<name>A0ABV1RE18_9ALTE</name>
<dbReference type="InterPro" id="IPR045621">
    <property type="entry name" value="BPD_transp_1_N"/>
</dbReference>
<dbReference type="InterPro" id="IPR000515">
    <property type="entry name" value="MetI-like"/>
</dbReference>
<evidence type="ECO:0000256" key="1">
    <source>
        <dbReference type="ARBA" id="ARBA00004429"/>
    </source>
</evidence>
<evidence type="ECO:0000313" key="12">
    <source>
        <dbReference type="Proteomes" id="UP001467690"/>
    </source>
</evidence>
<dbReference type="PROSITE" id="PS50928">
    <property type="entry name" value="ABC_TM1"/>
    <property type="match status" value="1"/>
</dbReference>
<evidence type="ECO:0000256" key="2">
    <source>
        <dbReference type="ARBA" id="ARBA00022448"/>
    </source>
</evidence>
<keyword evidence="5 9" id="KW-0812">Transmembrane</keyword>
<proteinExistence type="inferred from homology"/>
<dbReference type="RefSeq" id="WP_143870165.1">
    <property type="nucleotide sequence ID" value="NZ_CP041660.1"/>
</dbReference>
<evidence type="ECO:0000256" key="8">
    <source>
        <dbReference type="ARBA" id="ARBA00024202"/>
    </source>
</evidence>
<comment type="caution">
    <text evidence="11">The sequence shown here is derived from an EMBL/GenBank/DDBJ whole genome shotgun (WGS) entry which is preliminary data.</text>
</comment>
<dbReference type="Proteomes" id="UP001467690">
    <property type="component" value="Unassembled WGS sequence"/>
</dbReference>
<dbReference type="InterPro" id="IPR035906">
    <property type="entry name" value="MetI-like_sf"/>
</dbReference>
<evidence type="ECO:0000259" key="10">
    <source>
        <dbReference type="PROSITE" id="PS50928"/>
    </source>
</evidence>
<sequence length="341" mass="38283">MIVYFIRRFNLLVTTLFLLSLISFSLAHLFPGDAAINFSGQQSLTYQEYAKLTEELALNESYFVQYIVYMQRVVQGDFGNSFSSDASVLDDFMRVFPASAELSAYALILTAIVGLPLGLWAGVKRNSWIDKVIFSSATIANSIPIFWMGLLLMLLFSLNLAWLPISGRLNLLYEVPSDTGILLIDIALSNLDNKYQIYQDALRHLVLPTITLAILPTTILIGMMRSSVINVMATPYIKAAKTKGLSTFQIIRKHVFRNAILPIIPQFGLLFNTLMTSTMITEFIFSWPGIGHWLIEAIYQRDYPVIQAALLLVSSFMVVINVLSDIVHTLLNPLVRKEING</sequence>
<evidence type="ECO:0000313" key="11">
    <source>
        <dbReference type="EMBL" id="MER2491021.1"/>
    </source>
</evidence>
<keyword evidence="2 9" id="KW-0813">Transport</keyword>
<evidence type="ECO:0000256" key="5">
    <source>
        <dbReference type="ARBA" id="ARBA00022692"/>
    </source>
</evidence>
<evidence type="ECO:0000256" key="7">
    <source>
        <dbReference type="ARBA" id="ARBA00023136"/>
    </source>
</evidence>
<evidence type="ECO:0000256" key="6">
    <source>
        <dbReference type="ARBA" id="ARBA00022989"/>
    </source>
</evidence>
<organism evidence="11 12">
    <name type="scientific">Catenovulum sediminis</name>
    <dbReference type="NCBI Taxonomy" id="1740262"/>
    <lineage>
        <taxon>Bacteria</taxon>
        <taxon>Pseudomonadati</taxon>
        <taxon>Pseudomonadota</taxon>
        <taxon>Gammaproteobacteria</taxon>
        <taxon>Alteromonadales</taxon>
        <taxon>Alteromonadaceae</taxon>
        <taxon>Catenovulum</taxon>
    </lineage>
</organism>
<accession>A0ABV1RE18</accession>
<evidence type="ECO:0000256" key="3">
    <source>
        <dbReference type="ARBA" id="ARBA00022475"/>
    </source>
</evidence>